<dbReference type="Proteomes" id="UP001596086">
    <property type="component" value="Unassembled WGS sequence"/>
</dbReference>
<comment type="caution">
    <text evidence="1">The sequence shown here is derived from an EMBL/GenBank/DDBJ whole genome shotgun (WGS) entry which is preliminary data.</text>
</comment>
<organism evidence="1 2">
    <name type="scientific">Massilia aerilata</name>
    <dbReference type="NCBI Taxonomy" id="453817"/>
    <lineage>
        <taxon>Bacteria</taxon>
        <taxon>Pseudomonadati</taxon>
        <taxon>Pseudomonadota</taxon>
        <taxon>Betaproteobacteria</taxon>
        <taxon>Burkholderiales</taxon>
        <taxon>Oxalobacteraceae</taxon>
        <taxon>Telluria group</taxon>
        <taxon>Massilia</taxon>
    </lineage>
</organism>
<dbReference type="EMBL" id="JBHSMZ010000016">
    <property type="protein sequence ID" value="MFC5550720.1"/>
    <property type="molecule type" value="Genomic_DNA"/>
</dbReference>
<evidence type="ECO:0000313" key="2">
    <source>
        <dbReference type="Proteomes" id="UP001596086"/>
    </source>
</evidence>
<accession>A0ABW0S423</accession>
<reference evidence="2" key="1">
    <citation type="journal article" date="2019" name="Int. J. Syst. Evol. Microbiol.">
        <title>The Global Catalogue of Microorganisms (GCM) 10K type strain sequencing project: providing services to taxonomists for standard genome sequencing and annotation.</title>
        <authorList>
            <consortium name="The Broad Institute Genomics Platform"/>
            <consortium name="The Broad Institute Genome Sequencing Center for Infectious Disease"/>
            <person name="Wu L."/>
            <person name="Ma J."/>
        </authorList>
    </citation>
    <scope>NUCLEOTIDE SEQUENCE [LARGE SCALE GENOMIC DNA]</scope>
    <source>
        <strain evidence="2">CGMCC 4.5798</strain>
    </source>
</reference>
<proteinExistence type="predicted"/>
<keyword evidence="2" id="KW-1185">Reference proteome</keyword>
<gene>
    <name evidence="1" type="ORF">ACFPO9_19560</name>
</gene>
<sequence length="251" mass="25744">MTFWVAGAAVVGAGITAYSANKASKAQQQSAAEANAIAKDSKDAELALQEKMFNKNIELQQPTIDAGNTARNRLMQLLGLSTGGDANGSLMKDFSMSDFTADPGYQFRLDQGQQALERSAAARGGLLSGAAIKDATNYAQGAASQEWQAAYDRFNTNRTNKMNPLLSLAGSAQTASGALGAAGQNYANGASATLGNYSTTAGQNITGAGNARASGYVGAANGVTNALGTVVNNYQQNQLLSLLKSKSTGAP</sequence>
<name>A0ABW0S423_9BURK</name>
<protein>
    <recommendedName>
        <fullName evidence="3">DNA transfer protein</fullName>
    </recommendedName>
</protein>
<dbReference type="RefSeq" id="WP_379773756.1">
    <property type="nucleotide sequence ID" value="NZ_JBHSMZ010000016.1"/>
</dbReference>
<evidence type="ECO:0008006" key="3">
    <source>
        <dbReference type="Google" id="ProtNLM"/>
    </source>
</evidence>
<evidence type="ECO:0000313" key="1">
    <source>
        <dbReference type="EMBL" id="MFC5550720.1"/>
    </source>
</evidence>